<dbReference type="GO" id="GO:0010181">
    <property type="term" value="F:FMN binding"/>
    <property type="evidence" value="ECO:0007669"/>
    <property type="project" value="InterPro"/>
</dbReference>
<evidence type="ECO:0000256" key="2">
    <source>
        <dbReference type="ARBA" id="ARBA00022630"/>
    </source>
</evidence>
<keyword evidence="3" id="KW-0288">FMN</keyword>
<dbReference type="OrthoDB" id="9794638at2"/>
<evidence type="ECO:0000259" key="5">
    <source>
        <dbReference type="SMART" id="SM00903"/>
    </source>
</evidence>
<evidence type="ECO:0000256" key="4">
    <source>
        <dbReference type="ARBA" id="ARBA00038054"/>
    </source>
</evidence>
<gene>
    <name evidence="6" type="ORF">B0I18_1011237</name>
</gene>
<keyword evidence="2" id="KW-0285">Flavoprotein</keyword>
<sequence>MVITPGEISTKQLHAYLLGSVAPRPICFASTIDKEGNPNLSPFSFFNVFGSKPPICIFSPARRVRDNTIKHTLENIQETGEVVINVVTYDMVQQMSLASCEYPKGVNEFIKSGFTPVASEIVKPFRVKEAPVSLECKLLQIIETGTEGGAANLIICEVIKMHIDERILDEEQQIDPHKIDLVARMGKDFYCRASGDAVFEVPKPNLNLGVGMDALPAAIRNSTILSGNDLGILANSTEIPLISETSDDERLKMILQDYSNDEQLLQQALHQYAKELIARHEVTQAWQVLLTEAQTF</sequence>
<protein>
    <submittedName>
        <fullName evidence="6">Flavin reductase (DIM6/NTAB) family NADH-FMN oxidoreductase RutF</fullName>
    </submittedName>
</protein>
<dbReference type="Gene3D" id="2.30.110.10">
    <property type="entry name" value="Electron Transport, Fmn-binding Protein, Chain A"/>
    <property type="match status" value="1"/>
</dbReference>
<dbReference type="PANTHER" id="PTHR33798:SF5">
    <property type="entry name" value="FLAVIN REDUCTASE LIKE DOMAIN-CONTAINING PROTEIN"/>
    <property type="match status" value="1"/>
</dbReference>
<comment type="caution">
    <text evidence="6">The sequence shown here is derived from an EMBL/GenBank/DDBJ whole genome shotgun (WGS) entry which is preliminary data.</text>
</comment>
<dbReference type="InterPro" id="IPR002563">
    <property type="entry name" value="Flavin_Rdtase-like_dom"/>
</dbReference>
<dbReference type="AlphaFoldDB" id="A0A2P8DCX2"/>
<dbReference type="EMBL" id="PYGD01000001">
    <property type="protein sequence ID" value="PSK95073.1"/>
    <property type="molecule type" value="Genomic_DNA"/>
</dbReference>
<evidence type="ECO:0000256" key="3">
    <source>
        <dbReference type="ARBA" id="ARBA00022643"/>
    </source>
</evidence>
<dbReference type="Pfam" id="PF01613">
    <property type="entry name" value="Flavin_Reduct"/>
    <property type="match status" value="1"/>
</dbReference>
<dbReference type="PANTHER" id="PTHR33798">
    <property type="entry name" value="FLAVOPROTEIN OXYGENASE"/>
    <property type="match status" value="1"/>
</dbReference>
<evidence type="ECO:0000313" key="7">
    <source>
        <dbReference type="Proteomes" id="UP000240572"/>
    </source>
</evidence>
<keyword evidence="7" id="KW-1185">Reference proteome</keyword>
<name>A0A2P8DCX2_9BACT</name>
<dbReference type="GO" id="GO:0016646">
    <property type="term" value="F:oxidoreductase activity, acting on the CH-NH group of donors, NAD or NADP as acceptor"/>
    <property type="evidence" value="ECO:0007669"/>
    <property type="project" value="UniProtKB-ARBA"/>
</dbReference>
<feature type="domain" description="Flavin reductase like" evidence="5">
    <location>
        <begin position="19"/>
        <end position="170"/>
    </location>
</feature>
<dbReference type="SUPFAM" id="SSF50475">
    <property type="entry name" value="FMN-binding split barrel"/>
    <property type="match status" value="1"/>
</dbReference>
<reference evidence="6 7" key="1">
    <citation type="submission" date="2018-03" db="EMBL/GenBank/DDBJ databases">
        <title>Genomic Encyclopedia of Type Strains, Phase III (KMG-III): the genomes of soil and plant-associated and newly described type strains.</title>
        <authorList>
            <person name="Whitman W."/>
        </authorList>
    </citation>
    <scope>NUCLEOTIDE SEQUENCE [LARGE SCALE GENOMIC DNA]</scope>
    <source>
        <strain evidence="6 7">CGMCC 1.12700</strain>
    </source>
</reference>
<comment type="similarity">
    <text evidence="4">Belongs to the flavoredoxin family.</text>
</comment>
<evidence type="ECO:0000256" key="1">
    <source>
        <dbReference type="ARBA" id="ARBA00001917"/>
    </source>
</evidence>
<organism evidence="6 7">
    <name type="scientific">Taibaiella chishuiensis</name>
    <dbReference type="NCBI Taxonomy" id="1434707"/>
    <lineage>
        <taxon>Bacteria</taxon>
        <taxon>Pseudomonadati</taxon>
        <taxon>Bacteroidota</taxon>
        <taxon>Chitinophagia</taxon>
        <taxon>Chitinophagales</taxon>
        <taxon>Chitinophagaceae</taxon>
        <taxon>Taibaiella</taxon>
    </lineage>
</organism>
<dbReference type="InterPro" id="IPR012349">
    <property type="entry name" value="Split_barrel_FMN-bd"/>
</dbReference>
<dbReference type="RefSeq" id="WP_106522057.1">
    <property type="nucleotide sequence ID" value="NZ_PYGD01000001.1"/>
</dbReference>
<comment type="cofactor">
    <cofactor evidence="1">
        <name>FMN</name>
        <dbReference type="ChEBI" id="CHEBI:58210"/>
    </cofactor>
</comment>
<dbReference type="SMART" id="SM00903">
    <property type="entry name" value="Flavin_Reduct"/>
    <property type="match status" value="1"/>
</dbReference>
<accession>A0A2P8DCX2</accession>
<proteinExistence type="inferred from homology"/>
<evidence type="ECO:0000313" key="6">
    <source>
        <dbReference type="EMBL" id="PSK95073.1"/>
    </source>
</evidence>
<dbReference type="Proteomes" id="UP000240572">
    <property type="component" value="Unassembled WGS sequence"/>
</dbReference>